<dbReference type="Proteomes" id="UP000062833">
    <property type="component" value="Chromosome"/>
</dbReference>
<dbReference type="KEGG" id="aaq:AOC05_14860"/>
<dbReference type="Gene3D" id="2.60.40.230">
    <property type="entry name" value="Neocarzinostatin-like"/>
    <property type="match status" value="1"/>
</dbReference>
<organism evidence="2 3">
    <name type="scientific">Arthrobacter alpinus</name>
    <dbReference type="NCBI Taxonomy" id="656366"/>
    <lineage>
        <taxon>Bacteria</taxon>
        <taxon>Bacillati</taxon>
        <taxon>Actinomycetota</taxon>
        <taxon>Actinomycetes</taxon>
        <taxon>Micrococcales</taxon>
        <taxon>Micrococcaceae</taxon>
        <taxon>Arthrobacter</taxon>
    </lineage>
</organism>
<dbReference type="PATRIC" id="fig|656366.3.peg.3206"/>
<keyword evidence="3" id="KW-1185">Reference proteome</keyword>
<keyword evidence="1" id="KW-1133">Transmembrane helix</keyword>
<dbReference type="OrthoDB" id="4175021at2"/>
<dbReference type="EMBL" id="CP012677">
    <property type="protein sequence ID" value="ALE94285.1"/>
    <property type="molecule type" value="Genomic_DNA"/>
</dbReference>
<proteinExistence type="predicted"/>
<gene>
    <name evidence="2" type="ORF">AOC05_14860</name>
</gene>
<dbReference type="AlphaFoldDB" id="A0A0M3UH56"/>
<feature type="transmembrane region" description="Helical" evidence="1">
    <location>
        <begin position="191"/>
        <end position="210"/>
    </location>
</feature>
<evidence type="ECO:0000256" key="1">
    <source>
        <dbReference type="SAM" id="Phobius"/>
    </source>
</evidence>
<dbReference type="NCBIfam" id="TIGR01167">
    <property type="entry name" value="LPXTG_anchor"/>
    <property type="match status" value="1"/>
</dbReference>
<name>A0A0M3UH56_9MICC</name>
<keyword evidence="1" id="KW-0812">Transmembrane</keyword>
<keyword evidence="1" id="KW-0472">Membrane</keyword>
<evidence type="ECO:0000313" key="3">
    <source>
        <dbReference type="Proteomes" id="UP000062833"/>
    </source>
</evidence>
<accession>A0A0M3UH56</accession>
<evidence type="ECO:0008006" key="4">
    <source>
        <dbReference type="Google" id="ProtNLM"/>
    </source>
</evidence>
<reference evidence="3" key="1">
    <citation type="submission" date="2015-09" db="EMBL/GenBank/DDBJ databases">
        <title>Complete genome of Arthrobacter alpinus strain R3.8.</title>
        <authorList>
            <person name="See-Too W.S."/>
            <person name="Chan K.G."/>
        </authorList>
    </citation>
    <scope>NUCLEOTIDE SEQUENCE [LARGE SCALE GENOMIC DNA]</scope>
    <source>
        <strain evidence="3">R3.8</strain>
    </source>
</reference>
<sequence>MGLAGGMALATGAGAMAESASGPGGQTLSVDRAAGLNAAGDAVNVSGAGFDLGKGVYLGVCLNNGPGAAATPCLGGVDTTGGSGSSVWISSNPPAYGQGLAQPFTETGGKGSFNVSLSVQAADALTNCEDKATAPNGCVIVTRADHTRGADRSADVMIPISFGTAAQTPADAAAGSKDAGALAKTGATTGIAVAGGAVLLAAGAGAVVMTRRRKGGNQP</sequence>
<dbReference type="SUPFAM" id="SSF49319">
    <property type="entry name" value="Actinoxanthin-like"/>
    <property type="match status" value="1"/>
</dbReference>
<evidence type="ECO:0000313" key="2">
    <source>
        <dbReference type="EMBL" id="ALE94285.1"/>
    </source>
</evidence>
<protein>
    <recommendedName>
        <fullName evidence="4">Gram-positive cocci surface proteins LPxTG domain-containing protein</fullName>
    </recommendedName>
</protein>
<dbReference type="InterPro" id="IPR027273">
    <property type="entry name" value="Neocarzinostatin-like"/>
</dbReference>